<evidence type="ECO:0000256" key="3">
    <source>
        <dbReference type="PROSITE-ProRule" id="PRU00339"/>
    </source>
</evidence>
<dbReference type="Pfam" id="PF07719">
    <property type="entry name" value="TPR_2"/>
    <property type="match status" value="1"/>
</dbReference>
<evidence type="ECO:0000256" key="4">
    <source>
        <dbReference type="SAM" id="SignalP"/>
    </source>
</evidence>
<feature type="repeat" description="TPR" evidence="3">
    <location>
        <begin position="369"/>
        <end position="402"/>
    </location>
</feature>
<dbReference type="PROSITE" id="PS50005">
    <property type="entry name" value="TPR"/>
    <property type="match status" value="8"/>
</dbReference>
<evidence type="ECO:0000256" key="1">
    <source>
        <dbReference type="ARBA" id="ARBA00022737"/>
    </source>
</evidence>
<dbReference type="PROSITE" id="PS50293">
    <property type="entry name" value="TPR_REGION"/>
    <property type="match status" value="6"/>
</dbReference>
<feature type="repeat" description="TPR" evidence="3">
    <location>
        <begin position="301"/>
        <end position="334"/>
    </location>
</feature>
<dbReference type="Pfam" id="PF00515">
    <property type="entry name" value="TPR_1"/>
    <property type="match status" value="2"/>
</dbReference>
<dbReference type="STRING" id="52441.SAMN05216302_102241"/>
<sequence>MQNFKYFQIKSISVFILICFFIVACASNRDNIQNTWSHQQNSNTYASHEQQIKITFPSHKWQLYTEQETSPEVIRHIWKKPQYDGDSYNVAIALNPEDDVIIMHLKFIPPNHPVFNDPFENMMIQLANAYKFAIESVGGQVDNFSTQIIQRNNKEIAIGKFTYQKQKNFGAFLGLFKEKDRLLLFEFYILKEHIAARESELLEIMASYERFDKPRQDQLSSNTKQKADLETAESYLNRSKAFIQHQNQYDQALLAFNAAIEIDSDYVEAYIGRGYLFQLNGQHEQAIADYSKALSIQPQAAAVLVNRGETYIKTGQYDKAIFDTTKAIEITPYHWGAYLNRGFAYDAKGQYVQAILDFSKAIEIKPDFAIAYTNRGLAYSKDGQYERGLADINKAIELGSQTAIEYGGRGNVYQLTGHIEQAISDYSKALEISPHIFEIYKNRGQAFSKKNQYDQAISDFNKAIEINPGFTDAYLDRGNANFHQKRYEQAISDYNKAIGLQPKFAMAYNNRGSAHVKSGEYDQAMSDYNHALLIDPESAFISASLAWFLATCPDKKFRDGHKAIEIAQKAVAKSSHPESLASLAAGYAETGKFNEAIAIQTEVINLLKQQDNADALNWHLKILSTYKNHKPWREKLEVR</sequence>
<dbReference type="Proteomes" id="UP000199533">
    <property type="component" value="Unassembled WGS sequence"/>
</dbReference>
<dbReference type="PROSITE" id="PS51257">
    <property type="entry name" value="PROKAR_LIPOPROTEIN"/>
    <property type="match status" value="1"/>
</dbReference>
<dbReference type="InterPro" id="IPR011990">
    <property type="entry name" value="TPR-like_helical_dom_sf"/>
</dbReference>
<feature type="repeat" description="TPR" evidence="3">
    <location>
        <begin position="471"/>
        <end position="504"/>
    </location>
</feature>
<dbReference type="OrthoDB" id="9813074at2"/>
<dbReference type="InterPro" id="IPR019734">
    <property type="entry name" value="TPR_rpt"/>
</dbReference>
<evidence type="ECO:0000256" key="2">
    <source>
        <dbReference type="ARBA" id="ARBA00022803"/>
    </source>
</evidence>
<dbReference type="PANTHER" id="PTHR44858:SF1">
    <property type="entry name" value="UDP-N-ACETYLGLUCOSAMINE--PEPTIDE N-ACETYLGLUCOSAMINYLTRANSFERASE SPINDLY-RELATED"/>
    <property type="match status" value="1"/>
</dbReference>
<keyword evidence="1" id="KW-0677">Repeat</keyword>
<feature type="signal peptide" evidence="4">
    <location>
        <begin position="1"/>
        <end position="26"/>
    </location>
</feature>
<keyword evidence="4" id="KW-0732">Signal</keyword>
<keyword evidence="2 3" id="KW-0802">TPR repeat</keyword>
<evidence type="ECO:0000313" key="6">
    <source>
        <dbReference type="Proteomes" id="UP000199533"/>
    </source>
</evidence>
<feature type="repeat" description="TPR" evidence="3">
    <location>
        <begin position="403"/>
        <end position="436"/>
    </location>
</feature>
<reference evidence="6" key="1">
    <citation type="submission" date="2016-10" db="EMBL/GenBank/DDBJ databases">
        <authorList>
            <person name="Varghese N."/>
            <person name="Submissions S."/>
        </authorList>
    </citation>
    <scope>NUCLEOTIDE SEQUENCE [LARGE SCALE GENOMIC DNA]</scope>
    <source>
        <strain evidence="6">Nm69</strain>
    </source>
</reference>
<feature type="chain" id="PRO_5011693453" evidence="4">
    <location>
        <begin position="27"/>
        <end position="639"/>
    </location>
</feature>
<keyword evidence="6" id="KW-1185">Reference proteome</keyword>
<dbReference type="EMBL" id="FOSP01000022">
    <property type="protein sequence ID" value="SFK95403.1"/>
    <property type="molecule type" value="Genomic_DNA"/>
</dbReference>
<accession>A0A1I4DQX7</accession>
<organism evidence="5 6">
    <name type="scientific">Nitrosomonas aestuarii</name>
    <dbReference type="NCBI Taxonomy" id="52441"/>
    <lineage>
        <taxon>Bacteria</taxon>
        <taxon>Pseudomonadati</taxon>
        <taxon>Pseudomonadota</taxon>
        <taxon>Betaproteobacteria</taxon>
        <taxon>Nitrosomonadales</taxon>
        <taxon>Nitrosomonadaceae</taxon>
        <taxon>Nitrosomonas</taxon>
    </lineage>
</organism>
<gene>
    <name evidence="5" type="ORF">SAMN05216302_102241</name>
</gene>
<dbReference type="Pfam" id="PF13181">
    <property type="entry name" value="TPR_8"/>
    <property type="match status" value="2"/>
</dbReference>
<dbReference type="SUPFAM" id="SSF48452">
    <property type="entry name" value="TPR-like"/>
    <property type="match status" value="2"/>
</dbReference>
<dbReference type="PANTHER" id="PTHR44858">
    <property type="entry name" value="TETRATRICOPEPTIDE REPEAT PROTEIN 6"/>
    <property type="match status" value="1"/>
</dbReference>
<dbReference type="Pfam" id="PF13414">
    <property type="entry name" value="TPR_11"/>
    <property type="match status" value="2"/>
</dbReference>
<dbReference type="RefSeq" id="WP_090700969.1">
    <property type="nucleotide sequence ID" value="NZ_FOSP01000022.1"/>
</dbReference>
<dbReference type="InterPro" id="IPR050498">
    <property type="entry name" value="Ycf3"/>
</dbReference>
<name>A0A1I4DQX7_9PROT</name>
<dbReference type="InterPro" id="IPR013105">
    <property type="entry name" value="TPR_2"/>
</dbReference>
<feature type="repeat" description="TPR" evidence="3">
    <location>
        <begin position="335"/>
        <end position="368"/>
    </location>
</feature>
<feature type="repeat" description="TPR" evidence="3">
    <location>
        <begin position="437"/>
        <end position="470"/>
    </location>
</feature>
<evidence type="ECO:0000313" key="5">
    <source>
        <dbReference type="EMBL" id="SFK95403.1"/>
    </source>
</evidence>
<proteinExistence type="predicted"/>
<feature type="repeat" description="TPR" evidence="3">
    <location>
        <begin position="505"/>
        <end position="538"/>
    </location>
</feature>
<protein>
    <submittedName>
        <fullName evidence="5">Tfp pilus assembly protein PilF</fullName>
    </submittedName>
</protein>
<feature type="repeat" description="TPR" evidence="3">
    <location>
        <begin position="267"/>
        <end position="300"/>
    </location>
</feature>
<dbReference type="SMART" id="SM00028">
    <property type="entry name" value="TPR"/>
    <property type="match status" value="10"/>
</dbReference>
<dbReference type="Gene3D" id="1.25.40.10">
    <property type="entry name" value="Tetratricopeptide repeat domain"/>
    <property type="match status" value="4"/>
</dbReference>
<dbReference type="AlphaFoldDB" id="A0A1I4DQX7"/>